<name>A0A4R2FT80_9VIBR</name>
<accession>A0A4R2FT80</accession>
<dbReference type="InterPro" id="IPR010774">
    <property type="entry name" value="YbcO"/>
</dbReference>
<evidence type="ECO:0000313" key="2">
    <source>
        <dbReference type="Proteomes" id="UP000049495"/>
    </source>
</evidence>
<proteinExistence type="predicted"/>
<dbReference type="RefSeq" id="WP_048667312.1">
    <property type="nucleotide sequence ID" value="NZ_CAWMAS010000050.1"/>
</dbReference>
<sequence length="100" mass="10970">MAVKSNKIKSNKIRNSARGKDCTLRLIGVCNFDSETTVLAHVGYDGGMATKCGDNMAVFACSDCHTEIDKAGREEYAADKLRAIEETQQDHIDSNLLRFG</sequence>
<organism evidence="1 2">
    <name type="scientific">Vibrio crassostreae</name>
    <dbReference type="NCBI Taxonomy" id="246167"/>
    <lineage>
        <taxon>Bacteria</taxon>
        <taxon>Pseudomonadati</taxon>
        <taxon>Pseudomonadota</taxon>
        <taxon>Gammaproteobacteria</taxon>
        <taxon>Vibrionales</taxon>
        <taxon>Vibrionaceae</taxon>
        <taxon>Vibrio</taxon>
    </lineage>
</organism>
<dbReference type="Gene3D" id="3.30.50.20">
    <property type="entry name" value="prophage-derive protein ybcO"/>
    <property type="match status" value="1"/>
</dbReference>
<protein>
    <submittedName>
        <fullName evidence="1">Gp66</fullName>
    </submittedName>
</protein>
<dbReference type="Pfam" id="PF07102">
    <property type="entry name" value="YbcO"/>
    <property type="match status" value="1"/>
</dbReference>
<evidence type="ECO:0000313" key="1">
    <source>
        <dbReference type="EMBL" id="CDT09151.1"/>
    </source>
</evidence>
<dbReference type="EMBL" id="CCJV01000051">
    <property type="protein sequence ID" value="CDT09151.1"/>
    <property type="molecule type" value="Genomic_DNA"/>
</dbReference>
<reference evidence="2" key="1">
    <citation type="submission" date="2014-06" db="EMBL/GenBank/DDBJ databases">
        <authorList>
            <person name="Le Roux Frederique"/>
        </authorList>
    </citation>
    <scope>NUCLEOTIDE SEQUENCE [LARGE SCALE GENOMIC DNA]</scope>
    <source>
        <strain evidence="2">J5-5</strain>
    </source>
</reference>
<gene>
    <name evidence="1" type="ORF">VCR5J5_1440086</name>
</gene>
<dbReference type="Proteomes" id="UP000049495">
    <property type="component" value="Unassembled WGS sequence"/>
</dbReference>
<comment type="caution">
    <text evidence="1">The sequence shown here is derived from an EMBL/GenBank/DDBJ whole genome shotgun (WGS) entry which is preliminary data.</text>
</comment>
<dbReference type="AlphaFoldDB" id="A0A4R2FT80"/>